<dbReference type="Pfam" id="PF00078">
    <property type="entry name" value="RVT_1"/>
    <property type="match status" value="1"/>
</dbReference>
<evidence type="ECO:0000313" key="3">
    <source>
        <dbReference type="Proteomes" id="UP000325315"/>
    </source>
</evidence>
<proteinExistence type="predicted"/>
<evidence type="ECO:0000259" key="1">
    <source>
        <dbReference type="Pfam" id="PF00078"/>
    </source>
</evidence>
<gene>
    <name evidence="2" type="ORF">EPI10_030719</name>
</gene>
<dbReference type="CDD" id="cd01650">
    <property type="entry name" value="RT_nLTR_like"/>
    <property type="match status" value="1"/>
</dbReference>
<dbReference type="EMBL" id="SMMG02000001">
    <property type="protein sequence ID" value="KAA3486847.1"/>
    <property type="molecule type" value="Genomic_DNA"/>
</dbReference>
<keyword evidence="2" id="KW-0548">Nucleotidyltransferase</keyword>
<name>A0A5B6X1S8_9ROSI</name>
<reference evidence="3" key="1">
    <citation type="journal article" date="2019" name="Plant Biotechnol. J.">
        <title>Genome sequencing of the Australian wild diploid species Gossypium australe highlights disease resistance and delayed gland morphogenesis.</title>
        <authorList>
            <person name="Cai Y."/>
            <person name="Cai X."/>
            <person name="Wang Q."/>
            <person name="Wang P."/>
            <person name="Zhang Y."/>
            <person name="Cai C."/>
            <person name="Xu Y."/>
            <person name="Wang K."/>
            <person name="Zhou Z."/>
            <person name="Wang C."/>
            <person name="Geng S."/>
            <person name="Li B."/>
            <person name="Dong Q."/>
            <person name="Hou Y."/>
            <person name="Wang H."/>
            <person name="Ai P."/>
            <person name="Liu Z."/>
            <person name="Yi F."/>
            <person name="Sun M."/>
            <person name="An G."/>
            <person name="Cheng J."/>
            <person name="Zhang Y."/>
            <person name="Shi Q."/>
            <person name="Xie Y."/>
            <person name="Shi X."/>
            <person name="Chang Y."/>
            <person name="Huang F."/>
            <person name="Chen Y."/>
            <person name="Hong S."/>
            <person name="Mi L."/>
            <person name="Sun Q."/>
            <person name="Zhang L."/>
            <person name="Zhou B."/>
            <person name="Peng R."/>
            <person name="Zhang X."/>
            <person name="Liu F."/>
        </authorList>
    </citation>
    <scope>NUCLEOTIDE SEQUENCE [LARGE SCALE GENOMIC DNA]</scope>
    <source>
        <strain evidence="3">cv. PA1801</strain>
    </source>
</reference>
<dbReference type="GO" id="GO:0003964">
    <property type="term" value="F:RNA-directed DNA polymerase activity"/>
    <property type="evidence" value="ECO:0007669"/>
    <property type="project" value="UniProtKB-KW"/>
</dbReference>
<dbReference type="PANTHER" id="PTHR19446">
    <property type="entry name" value="REVERSE TRANSCRIPTASES"/>
    <property type="match status" value="1"/>
</dbReference>
<comment type="caution">
    <text evidence="2">The sequence shown here is derived from an EMBL/GenBank/DDBJ whole genome shotgun (WGS) entry which is preliminary data.</text>
</comment>
<dbReference type="Proteomes" id="UP000325315">
    <property type="component" value="Unassembled WGS sequence"/>
</dbReference>
<organism evidence="2 3">
    <name type="scientific">Gossypium australe</name>
    <dbReference type="NCBI Taxonomy" id="47621"/>
    <lineage>
        <taxon>Eukaryota</taxon>
        <taxon>Viridiplantae</taxon>
        <taxon>Streptophyta</taxon>
        <taxon>Embryophyta</taxon>
        <taxon>Tracheophyta</taxon>
        <taxon>Spermatophyta</taxon>
        <taxon>Magnoliopsida</taxon>
        <taxon>eudicotyledons</taxon>
        <taxon>Gunneridae</taxon>
        <taxon>Pentapetalae</taxon>
        <taxon>rosids</taxon>
        <taxon>malvids</taxon>
        <taxon>Malvales</taxon>
        <taxon>Malvaceae</taxon>
        <taxon>Malvoideae</taxon>
        <taxon>Gossypium</taxon>
    </lineage>
</organism>
<dbReference type="AlphaFoldDB" id="A0A5B6X1S8"/>
<keyword evidence="2" id="KW-0695">RNA-directed DNA polymerase</keyword>
<keyword evidence="3" id="KW-1185">Reference proteome</keyword>
<dbReference type="InterPro" id="IPR000477">
    <property type="entry name" value="RT_dom"/>
</dbReference>
<protein>
    <submittedName>
        <fullName evidence="2">Reverse transcriptase</fullName>
    </submittedName>
</protein>
<feature type="domain" description="Reverse transcriptase" evidence="1">
    <location>
        <begin position="106"/>
        <end position="192"/>
    </location>
</feature>
<keyword evidence="2" id="KW-0808">Transferase</keyword>
<dbReference type="OrthoDB" id="6243574at2759"/>
<sequence length="262" mass="29990">MDDEQLKIEAFNFYSNLYREHPGPRKDFPSSAFPRLNDGDLNFLSRPVTDEEIKKALFCNGTLKGSREQWVSCPVFSESVGACWELGQTIDLKINKSLIVLIPKVQNPEEFSQFRPISLSSVLYKLVMKVIINCFKVVFPRIIAPEQIGFIVGRNITDNIVIAQEIHPMRCNKKNRKLMAIKIDLEKADDRVLRNGIPTHSIHNTIEVRTWSPIRLARDGPLSHIFFPDDLILFGHANDNQAQIMKNILEAFCAFLGHRVNM</sequence>
<accession>A0A5B6X1S8</accession>
<evidence type="ECO:0000313" key="2">
    <source>
        <dbReference type="EMBL" id="KAA3486847.1"/>
    </source>
</evidence>